<dbReference type="EMBL" id="QGKV02000297">
    <property type="protein sequence ID" value="KAF3607972.1"/>
    <property type="molecule type" value="Genomic_DNA"/>
</dbReference>
<evidence type="ECO:0000313" key="2">
    <source>
        <dbReference type="EMBL" id="KAF3607972.1"/>
    </source>
</evidence>
<evidence type="ECO:0000313" key="3">
    <source>
        <dbReference type="Proteomes" id="UP000266723"/>
    </source>
</evidence>
<feature type="region of interest" description="Disordered" evidence="1">
    <location>
        <begin position="131"/>
        <end position="222"/>
    </location>
</feature>
<feature type="compositionally biased region" description="Basic and acidic residues" evidence="1">
    <location>
        <begin position="139"/>
        <end position="161"/>
    </location>
</feature>
<evidence type="ECO:0000256" key="1">
    <source>
        <dbReference type="SAM" id="MobiDB-lite"/>
    </source>
</evidence>
<feature type="compositionally biased region" description="Polar residues" evidence="1">
    <location>
        <begin position="194"/>
        <end position="213"/>
    </location>
</feature>
<protein>
    <submittedName>
        <fullName evidence="2">Uncharacterized protein</fullName>
    </submittedName>
</protein>
<organism evidence="2 3">
    <name type="scientific">Brassica cretica</name>
    <name type="common">Mustard</name>
    <dbReference type="NCBI Taxonomy" id="69181"/>
    <lineage>
        <taxon>Eukaryota</taxon>
        <taxon>Viridiplantae</taxon>
        <taxon>Streptophyta</taxon>
        <taxon>Embryophyta</taxon>
        <taxon>Tracheophyta</taxon>
        <taxon>Spermatophyta</taxon>
        <taxon>Magnoliopsida</taxon>
        <taxon>eudicotyledons</taxon>
        <taxon>Gunneridae</taxon>
        <taxon>Pentapetalae</taxon>
        <taxon>rosids</taxon>
        <taxon>malvids</taxon>
        <taxon>Brassicales</taxon>
        <taxon>Brassicaceae</taxon>
        <taxon>Brassiceae</taxon>
        <taxon>Brassica</taxon>
    </lineage>
</organism>
<comment type="caution">
    <text evidence="2">The sequence shown here is derived from an EMBL/GenBank/DDBJ whole genome shotgun (WGS) entry which is preliminary data.</text>
</comment>
<proteinExistence type="predicted"/>
<reference evidence="2 3" key="1">
    <citation type="journal article" date="2020" name="BMC Genomics">
        <title>Intraspecific diversification of the crop wild relative Brassica cretica Lam. using demographic model selection.</title>
        <authorList>
            <person name="Kioukis A."/>
            <person name="Michalopoulou V.A."/>
            <person name="Briers L."/>
            <person name="Pirintsos S."/>
            <person name="Studholme D.J."/>
            <person name="Pavlidis P."/>
            <person name="Sarris P.F."/>
        </authorList>
    </citation>
    <scope>NUCLEOTIDE SEQUENCE [LARGE SCALE GENOMIC DNA]</scope>
    <source>
        <strain evidence="3">cv. PFS-1207/04</strain>
    </source>
</reference>
<keyword evidence="3" id="KW-1185">Reference proteome</keyword>
<accession>A0ABQ7EWN7</accession>
<sequence>MLVLRVLCHIGRTTSTSVPIVGAKPAHARHVWGGLVFPRPRIQRVLTLSPKSGFRVVDIKAMRFPLLEVRSWQEAKSNLVTVALGKDDRIAWCWTSSLAHHAALPDHGVGLDGQSCSCLIVGWPVGLSSPTHGVGHDVPQSKELDHQEDQDIPTEVHRPSRTDQQGRAVYRIDPRTDGKKLRLDPRPISRTDCTRSSLSRTTHQSQTDGQARSTLGRAGQRTGRDFSLLAHLEHTGRMDELIDQFDQFMDFDHPNLSKAQILHLSEDLGRLWSKMARKMDKSERTDQPATVLILTAVQPAGHKPAEGSF</sequence>
<gene>
    <name evidence="2" type="ORF">DY000_02048257</name>
</gene>
<dbReference type="Proteomes" id="UP000266723">
    <property type="component" value="Unassembled WGS sequence"/>
</dbReference>
<name>A0ABQ7EWN7_BRACR</name>
<feature type="compositionally biased region" description="Basic and acidic residues" evidence="1">
    <location>
        <begin position="170"/>
        <end position="193"/>
    </location>
</feature>